<evidence type="ECO:0000259" key="5">
    <source>
        <dbReference type="PROSITE" id="PS50977"/>
    </source>
</evidence>
<dbReference type="SUPFAM" id="SSF48498">
    <property type="entry name" value="Tetracyclin repressor-like, C-terminal domain"/>
    <property type="match status" value="1"/>
</dbReference>
<keyword evidence="2 4" id="KW-0238">DNA-binding</keyword>
<dbReference type="GO" id="GO:0003700">
    <property type="term" value="F:DNA-binding transcription factor activity"/>
    <property type="evidence" value="ECO:0007669"/>
    <property type="project" value="TreeGrafter"/>
</dbReference>
<evidence type="ECO:0000256" key="3">
    <source>
        <dbReference type="ARBA" id="ARBA00023163"/>
    </source>
</evidence>
<dbReference type="InterPro" id="IPR009057">
    <property type="entry name" value="Homeodomain-like_sf"/>
</dbReference>
<dbReference type="PATRIC" id="fig|1618207.4.peg.1602"/>
<dbReference type="KEGG" id="ari:UM93_07920"/>
<dbReference type="HOGENOM" id="CLU_069356_15_5_11"/>
<keyword evidence="3" id="KW-0804">Transcription</keyword>
<dbReference type="InterPro" id="IPR001647">
    <property type="entry name" value="HTH_TetR"/>
</dbReference>
<name>A0A0D4C2Q6_9MICC</name>
<dbReference type="InterPro" id="IPR036271">
    <property type="entry name" value="Tet_transcr_reg_TetR-rel_C_sf"/>
</dbReference>
<feature type="domain" description="HTH tetR-type" evidence="5">
    <location>
        <begin position="6"/>
        <end position="66"/>
    </location>
</feature>
<proteinExistence type="predicted"/>
<feature type="DNA-binding region" description="H-T-H motif" evidence="4">
    <location>
        <begin position="29"/>
        <end position="48"/>
    </location>
</feature>
<accession>A0A0D4C2Q6</accession>
<dbReference type="Pfam" id="PF00440">
    <property type="entry name" value="TetR_N"/>
    <property type="match status" value="1"/>
</dbReference>
<dbReference type="PROSITE" id="PS50977">
    <property type="entry name" value="HTH_TETR_2"/>
    <property type="match status" value="1"/>
</dbReference>
<dbReference type="SUPFAM" id="SSF46689">
    <property type="entry name" value="Homeodomain-like"/>
    <property type="match status" value="1"/>
</dbReference>
<dbReference type="AlphaFoldDB" id="A0A0D4C2Q6"/>
<dbReference type="PANTHER" id="PTHR30055:SF234">
    <property type="entry name" value="HTH-TYPE TRANSCRIPTIONAL REGULATOR BETI"/>
    <property type="match status" value="1"/>
</dbReference>
<gene>
    <name evidence="6" type="ORF">UM93_07920</name>
</gene>
<keyword evidence="1" id="KW-0805">Transcription regulation</keyword>
<dbReference type="PRINTS" id="PR00455">
    <property type="entry name" value="HTHTETR"/>
</dbReference>
<keyword evidence="7" id="KW-1185">Reference proteome</keyword>
<dbReference type="InterPro" id="IPR050109">
    <property type="entry name" value="HTH-type_TetR-like_transc_reg"/>
</dbReference>
<dbReference type="GO" id="GO:0000976">
    <property type="term" value="F:transcription cis-regulatory region binding"/>
    <property type="evidence" value="ECO:0007669"/>
    <property type="project" value="TreeGrafter"/>
</dbReference>
<reference evidence="6 7" key="1">
    <citation type="journal article" date="2015" name="Genome Announc.">
        <title>Complete Genome Sequencing of Protease-Producing Novel Arthrobacter sp. Strain IHBB 11108 Using PacBio Single-Molecule Real-Time Sequencing Technology.</title>
        <authorList>
            <person name="Kiran S."/>
            <person name="Swarnkar M.K."/>
            <person name="Pal M."/>
            <person name="Thakur R."/>
            <person name="Tewari R."/>
            <person name="Singh A.K."/>
            <person name="Gulati A."/>
        </authorList>
    </citation>
    <scope>NUCLEOTIDE SEQUENCE [LARGE SCALE GENOMIC DNA]</scope>
    <source>
        <strain evidence="6 7">IHBB 11108</strain>
    </source>
</reference>
<dbReference type="Gene3D" id="1.10.357.10">
    <property type="entry name" value="Tetracycline Repressor, domain 2"/>
    <property type="match status" value="1"/>
</dbReference>
<evidence type="ECO:0000313" key="6">
    <source>
        <dbReference type="EMBL" id="AJT42972.1"/>
    </source>
</evidence>
<evidence type="ECO:0000256" key="2">
    <source>
        <dbReference type="ARBA" id="ARBA00023125"/>
    </source>
</evidence>
<dbReference type="Proteomes" id="UP000061839">
    <property type="component" value="Chromosome"/>
</dbReference>
<protein>
    <recommendedName>
        <fullName evidence="5">HTH tetR-type domain-containing protein</fullName>
    </recommendedName>
</protein>
<dbReference type="PANTHER" id="PTHR30055">
    <property type="entry name" value="HTH-TYPE TRANSCRIPTIONAL REGULATOR RUTR"/>
    <property type="match status" value="1"/>
</dbReference>
<evidence type="ECO:0000313" key="7">
    <source>
        <dbReference type="Proteomes" id="UP000061839"/>
    </source>
</evidence>
<evidence type="ECO:0000256" key="1">
    <source>
        <dbReference type="ARBA" id="ARBA00023015"/>
    </source>
</evidence>
<evidence type="ECO:0000256" key="4">
    <source>
        <dbReference type="PROSITE-ProRule" id="PRU00335"/>
    </source>
</evidence>
<sequence length="193" mass="20819">MTFAEQARREQLINVTIELIAQNGAARTSLQSIAEAASITKAAVLYHYPSKQAVIQAAYEVVRTGLIEHMRQKITAADGPSAAVEAYLTSQLAYLTEHPHHVRVMAESFNDPTSGISEHTDTETRWRPLAELIARAQQAGEYEASANASTHAIIYGGAVDALTAETLSNPDFSLKSGAIGIIEILHAFTKSSN</sequence>
<dbReference type="EMBL" id="CP011005">
    <property type="protein sequence ID" value="AJT42972.1"/>
    <property type="molecule type" value="Genomic_DNA"/>
</dbReference>
<dbReference type="STRING" id="1618207.UM93_07920"/>
<organism evidence="6 7">
    <name type="scientific">Psychromicrobium lacuslunae</name>
    <dbReference type="NCBI Taxonomy" id="1618207"/>
    <lineage>
        <taxon>Bacteria</taxon>
        <taxon>Bacillati</taxon>
        <taxon>Actinomycetota</taxon>
        <taxon>Actinomycetes</taxon>
        <taxon>Micrococcales</taxon>
        <taxon>Micrococcaceae</taxon>
        <taxon>Psychromicrobium</taxon>
    </lineage>
</organism>